<feature type="domain" description="SH3" evidence="14">
    <location>
        <begin position="10"/>
        <end position="74"/>
    </location>
</feature>
<dbReference type="InterPro" id="IPR001245">
    <property type="entry name" value="Ser-Thr/Tyr_kinase_cat_dom"/>
</dbReference>
<dbReference type="InterPro" id="IPR036028">
    <property type="entry name" value="SH3-like_dom_sf"/>
</dbReference>
<evidence type="ECO:0000256" key="13">
    <source>
        <dbReference type="SAM" id="MobiDB-lite"/>
    </source>
</evidence>
<evidence type="ECO:0000256" key="4">
    <source>
        <dbReference type="ARBA" id="ARBA00022443"/>
    </source>
</evidence>
<dbReference type="SUPFAM" id="SSF50044">
    <property type="entry name" value="SH3-domain"/>
    <property type="match status" value="1"/>
</dbReference>
<dbReference type="Pfam" id="PF07714">
    <property type="entry name" value="PK_Tyr_Ser-Thr"/>
    <property type="match status" value="1"/>
</dbReference>
<evidence type="ECO:0000259" key="14">
    <source>
        <dbReference type="PROSITE" id="PS50002"/>
    </source>
</evidence>
<evidence type="ECO:0000256" key="12">
    <source>
        <dbReference type="SAM" id="Coils"/>
    </source>
</evidence>
<comment type="catalytic activity">
    <reaction evidence="8">
        <text>L-threonyl-[protein] + ATP = O-phospho-L-threonyl-[protein] + ADP + H(+)</text>
        <dbReference type="Rhea" id="RHEA:46608"/>
        <dbReference type="Rhea" id="RHEA-COMP:11060"/>
        <dbReference type="Rhea" id="RHEA-COMP:11605"/>
        <dbReference type="ChEBI" id="CHEBI:15378"/>
        <dbReference type="ChEBI" id="CHEBI:30013"/>
        <dbReference type="ChEBI" id="CHEBI:30616"/>
        <dbReference type="ChEBI" id="CHEBI:61977"/>
        <dbReference type="ChEBI" id="CHEBI:456216"/>
        <dbReference type="EC" id="2.7.11.25"/>
    </reaction>
</comment>
<comment type="cofactor">
    <cofactor evidence="1">
        <name>Mg(2+)</name>
        <dbReference type="ChEBI" id="CHEBI:18420"/>
    </cofactor>
</comment>
<dbReference type="Gene3D" id="3.30.200.20">
    <property type="entry name" value="Phosphorylase Kinase, domain 1"/>
    <property type="match status" value="1"/>
</dbReference>
<keyword evidence="5" id="KW-0808">Transferase</keyword>
<evidence type="ECO:0000256" key="7">
    <source>
        <dbReference type="ARBA" id="ARBA00022840"/>
    </source>
</evidence>
<dbReference type="InterPro" id="IPR017441">
    <property type="entry name" value="Protein_kinase_ATP_BS"/>
</dbReference>
<dbReference type="Proteomes" id="UP000694865">
    <property type="component" value="Unplaced"/>
</dbReference>
<dbReference type="PROSITE" id="PS50002">
    <property type="entry name" value="SH3"/>
    <property type="match status" value="1"/>
</dbReference>
<evidence type="ECO:0000256" key="11">
    <source>
        <dbReference type="PROSITE-ProRule" id="PRU10141"/>
    </source>
</evidence>
<evidence type="ECO:0000256" key="5">
    <source>
        <dbReference type="ARBA" id="ARBA00022527"/>
    </source>
</evidence>
<evidence type="ECO:0000313" key="16">
    <source>
        <dbReference type="Proteomes" id="UP000694865"/>
    </source>
</evidence>
<dbReference type="Pfam" id="PF00018">
    <property type="entry name" value="SH3_1"/>
    <property type="match status" value="1"/>
</dbReference>
<dbReference type="PROSITE" id="PS00108">
    <property type="entry name" value="PROTEIN_KINASE_ST"/>
    <property type="match status" value="1"/>
</dbReference>
<dbReference type="PRINTS" id="PR00452">
    <property type="entry name" value="SH3DOMAIN"/>
</dbReference>
<dbReference type="InterPro" id="IPR008271">
    <property type="entry name" value="Ser/Thr_kinase_AS"/>
</dbReference>
<feature type="compositionally biased region" description="Low complexity" evidence="13">
    <location>
        <begin position="519"/>
        <end position="529"/>
    </location>
</feature>
<feature type="compositionally biased region" description="Basic residues" evidence="13">
    <location>
        <begin position="457"/>
        <end position="471"/>
    </location>
</feature>
<dbReference type="PROSITE" id="PS50011">
    <property type="entry name" value="PROTEIN_KINASE_DOM"/>
    <property type="match status" value="1"/>
</dbReference>
<dbReference type="CDD" id="cd14061">
    <property type="entry name" value="STKc_MLK"/>
    <property type="match status" value="1"/>
</dbReference>
<evidence type="ECO:0000313" key="17">
    <source>
        <dbReference type="RefSeq" id="XP_002731591.2"/>
    </source>
</evidence>
<feature type="compositionally biased region" description="Pro residues" evidence="13">
    <location>
        <begin position="836"/>
        <end position="845"/>
    </location>
</feature>
<feature type="compositionally biased region" description="Polar residues" evidence="13">
    <location>
        <begin position="797"/>
        <end position="809"/>
    </location>
</feature>
<sequence length="976" mass="109604">MDHRNRSANMLSQFWTAMFDFEAGAEDELSFRQGDLIEVLSRDYKISGDDGWWTGKLKEKIGVFPSNYVYHHVRQTLNTVGNKGFGNNRRDIHIPFEMNFNELILSEVIGAGGFGKVYRGIWRDEEVAVKAARHDPDEDISVTMESVRQEAKLFCILSHPNIIHLKGVCLKEPNLCLVLEYARGGALNRVLYGRHIPPDILVDWALQICRGMNYLHCEAPVPLIHRDLKSSNVLLSEKIDNNELTNKTLKITDFGLARELYKTTRMSAAGTYAWMAPEVIKTSIFSRASDVWSFGVLLWELLTGQLPYKGIDGLAVAYGVAVNKLTLPIPSTCPSPFSRIMEECWHADPHKRPSFHEILDQLNEIAESSFINTPYESFHSMQEDWRVEIEAMFQELKMKEKELRSREEELSKAALQQKLQEECLKKREQELAEREIDLLERELNIMILQQQQDKPTPKKRKGKFKKGRLKLKKEGGKRISMPSDFQHKITVRPSPPPERRGPRLPNSPDSPHSPPASPLPRLRAIALPPGNKPQVKGKTWGPSSVHQREKERRKQAAKLRSLADGNSKMWSSSAPNLGKTLRSYGPTPGFSCVQESEYEEDEWPDELGMPKHWKDIPQDDRDSPSNTLRAVKRRTEIGLYGAAAILASVAIGFDIRGVNLAIYQSGSVDQERERFSPVTVLDNDATGTDQRPSSFIGGSSRMPYDAIGASPTLSASSTARLIQLSPISSENSSPDFKRQESYTVFDPQKTPVTVKENAAFAYKDEPTLKFVNDVAAQFNYAQPKPQPPVRSHRRTSSDGSIGSFKTPSDASGPIFVPTRKEEVINAGNGTDMSPRFPDPPLPPPRRSSGIFSPESTVPERPRTLEIQARPRPLGSKTRYPSPSRYSTTSTIKASPSKTPTTGNLTTMSRNYSESSDASTPTQGRVHFEPETITIHRKTLLDEEMEGESADSTLPLVTPRPPPPKQPTITELEMEFL</sequence>
<feature type="region of interest" description="Disordered" evidence="13">
    <location>
        <begin position="603"/>
        <end position="626"/>
    </location>
</feature>
<dbReference type="InterPro" id="IPR001452">
    <property type="entry name" value="SH3_domain"/>
</dbReference>
<feature type="compositionally biased region" description="Polar residues" evidence="13">
    <location>
        <begin position="891"/>
        <end position="922"/>
    </location>
</feature>
<evidence type="ECO:0000259" key="15">
    <source>
        <dbReference type="PROSITE" id="PS50011"/>
    </source>
</evidence>
<feature type="binding site" evidence="11">
    <location>
        <position position="130"/>
    </location>
    <ligand>
        <name>ATP</name>
        <dbReference type="ChEBI" id="CHEBI:30616"/>
    </ligand>
</feature>
<comment type="catalytic activity">
    <reaction evidence="9">
        <text>L-seryl-[protein] + ATP = O-phospho-L-seryl-[protein] + ADP + H(+)</text>
        <dbReference type="Rhea" id="RHEA:17989"/>
        <dbReference type="Rhea" id="RHEA-COMP:9863"/>
        <dbReference type="Rhea" id="RHEA-COMP:11604"/>
        <dbReference type="ChEBI" id="CHEBI:15378"/>
        <dbReference type="ChEBI" id="CHEBI:29999"/>
        <dbReference type="ChEBI" id="CHEBI:30616"/>
        <dbReference type="ChEBI" id="CHEBI:83421"/>
        <dbReference type="ChEBI" id="CHEBI:456216"/>
        <dbReference type="EC" id="2.7.11.25"/>
    </reaction>
</comment>
<dbReference type="PROSITE" id="PS00107">
    <property type="entry name" value="PROTEIN_KINASE_ATP"/>
    <property type="match status" value="1"/>
</dbReference>
<keyword evidence="4 10" id="KW-0728">SH3 domain</keyword>
<dbReference type="PANTHER" id="PTHR44329">
    <property type="entry name" value="SERINE/THREONINE-PROTEIN KINASE TNNI3K-RELATED"/>
    <property type="match status" value="1"/>
</dbReference>
<organism evidence="16 17">
    <name type="scientific">Saccoglossus kowalevskii</name>
    <name type="common">Acorn worm</name>
    <dbReference type="NCBI Taxonomy" id="10224"/>
    <lineage>
        <taxon>Eukaryota</taxon>
        <taxon>Metazoa</taxon>
        <taxon>Hemichordata</taxon>
        <taxon>Enteropneusta</taxon>
        <taxon>Harrimaniidae</taxon>
        <taxon>Saccoglossus</taxon>
    </lineage>
</organism>
<evidence type="ECO:0000256" key="8">
    <source>
        <dbReference type="ARBA" id="ARBA00047559"/>
    </source>
</evidence>
<feature type="compositionally biased region" description="Low complexity" evidence="13">
    <location>
        <begin position="877"/>
        <end position="890"/>
    </location>
</feature>
<evidence type="ECO:0000256" key="9">
    <source>
        <dbReference type="ARBA" id="ARBA00048329"/>
    </source>
</evidence>
<dbReference type="SMART" id="SM00326">
    <property type="entry name" value="SH3"/>
    <property type="match status" value="1"/>
</dbReference>
<evidence type="ECO:0000256" key="10">
    <source>
        <dbReference type="PROSITE-ProRule" id="PRU00192"/>
    </source>
</evidence>
<dbReference type="PRINTS" id="PR00109">
    <property type="entry name" value="TYRKINASE"/>
</dbReference>
<proteinExistence type="inferred from homology"/>
<reference evidence="17" key="1">
    <citation type="submission" date="2025-08" db="UniProtKB">
        <authorList>
            <consortium name="RefSeq"/>
        </authorList>
    </citation>
    <scope>IDENTIFICATION</scope>
    <source>
        <tissue evidence="17">Testes</tissue>
    </source>
</reference>
<dbReference type="SUPFAM" id="SSF56112">
    <property type="entry name" value="Protein kinase-like (PK-like)"/>
    <property type="match status" value="1"/>
</dbReference>
<evidence type="ECO:0000256" key="3">
    <source>
        <dbReference type="ARBA" id="ARBA00012406"/>
    </source>
</evidence>
<dbReference type="Gene3D" id="2.30.30.40">
    <property type="entry name" value="SH3 Domains"/>
    <property type="match status" value="1"/>
</dbReference>
<dbReference type="InterPro" id="IPR011009">
    <property type="entry name" value="Kinase-like_dom_sf"/>
</dbReference>
<dbReference type="SMART" id="SM00220">
    <property type="entry name" value="S_TKc"/>
    <property type="match status" value="1"/>
</dbReference>
<dbReference type="InterPro" id="IPR051681">
    <property type="entry name" value="Ser/Thr_Kinases-Pseudokinases"/>
</dbReference>
<dbReference type="InterPro" id="IPR000719">
    <property type="entry name" value="Prot_kinase_dom"/>
</dbReference>
<evidence type="ECO:0000256" key="2">
    <source>
        <dbReference type="ARBA" id="ARBA00006529"/>
    </source>
</evidence>
<keyword evidence="6 11" id="KW-0547">Nucleotide-binding</keyword>
<evidence type="ECO:0000256" key="1">
    <source>
        <dbReference type="ARBA" id="ARBA00001946"/>
    </source>
</evidence>
<dbReference type="GeneID" id="100366440"/>
<feature type="domain" description="Protein kinase" evidence="15">
    <location>
        <begin position="103"/>
        <end position="371"/>
    </location>
</feature>
<feature type="region of interest" description="Disordered" evidence="13">
    <location>
        <begin position="941"/>
        <end position="976"/>
    </location>
</feature>
<keyword evidence="16" id="KW-1185">Reference proteome</keyword>
<comment type="similarity">
    <text evidence="2">Belongs to the protein kinase superfamily. STE Ser/Thr protein kinase family. MAP kinase kinase kinase subfamily.</text>
</comment>
<accession>A0ABM0GK26</accession>
<keyword evidence="5" id="KW-0418">Kinase</keyword>
<evidence type="ECO:0000256" key="6">
    <source>
        <dbReference type="ARBA" id="ARBA00022741"/>
    </source>
</evidence>
<gene>
    <name evidence="17" type="primary">LOC100366440</name>
</gene>
<keyword evidence="12" id="KW-0175">Coiled coil</keyword>
<feature type="coiled-coil region" evidence="12">
    <location>
        <begin position="389"/>
        <end position="449"/>
    </location>
</feature>
<protein>
    <recommendedName>
        <fullName evidence="3">mitogen-activated protein kinase kinase kinase</fullName>
        <ecNumber evidence="3">2.7.11.25</ecNumber>
    </recommendedName>
</protein>
<keyword evidence="7 11" id="KW-0067">ATP-binding</keyword>
<keyword evidence="5" id="KW-0723">Serine/threonine-protein kinase</keyword>
<dbReference type="PANTHER" id="PTHR44329:SF293">
    <property type="entry name" value="MITOGEN-ACTIVATED PROTEIN KINASE KINASE KINASE"/>
    <property type="match status" value="1"/>
</dbReference>
<feature type="compositionally biased region" description="Basic and acidic residues" evidence="13">
    <location>
        <begin position="608"/>
        <end position="623"/>
    </location>
</feature>
<feature type="region of interest" description="Disordered" evidence="13">
    <location>
        <begin position="449"/>
        <end position="571"/>
    </location>
</feature>
<feature type="region of interest" description="Disordered" evidence="13">
    <location>
        <begin position="781"/>
        <end position="929"/>
    </location>
</feature>
<dbReference type="EC" id="2.7.11.25" evidence="3"/>
<name>A0ABM0GK26_SACKO</name>
<dbReference type="RefSeq" id="XP_002731591.2">
    <property type="nucleotide sequence ID" value="XM_002731545.2"/>
</dbReference>
<dbReference type="Gene3D" id="1.10.510.10">
    <property type="entry name" value="Transferase(Phosphotransferase) domain 1"/>
    <property type="match status" value="1"/>
</dbReference>